<feature type="compositionally biased region" description="Low complexity" evidence="1">
    <location>
        <begin position="133"/>
        <end position="144"/>
    </location>
</feature>
<evidence type="ECO:0000313" key="2">
    <source>
        <dbReference type="EMBL" id="EGC30703.1"/>
    </source>
</evidence>
<keyword evidence="3" id="KW-1185">Reference proteome</keyword>
<accession>F0ZZD0</accession>
<dbReference type="RefSeq" id="XP_003292766.1">
    <property type="nucleotide sequence ID" value="XM_003292718.1"/>
</dbReference>
<dbReference type="Proteomes" id="UP000001064">
    <property type="component" value="Unassembled WGS sequence"/>
</dbReference>
<dbReference type="KEGG" id="dpp:DICPUDRAFT_157534"/>
<dbReference type="STRING" id="5786.F0ZZD0"/>
<protein>
    <submittedName>
        <fullName evidence="2">Uncharacterized protein</fullName>
    </submittedName>
</protein>
<feature type="compositionally biased region" description="Basic and acidic residues" evidence="1">
    <location>
        <begin position="190"/>
        <end position="200"/>
    </location>
</feature>
<dbReference type="EMBL" id="GL871307">
    <property type="protein sequence ID" value="EGC30703.1"/>
    <property type="molecule type" value="Genomic_DNA"/>
</dbReference>
<name>F0ZZD0_DICPU</name>
<sequence length="305" mass="35160">MNKNKKNNEDDDLNVSSFRITINSLKQDLYLLEKFEENKYYQDFIIEQIKQYKQEKNDLSSSDSAPSSSTSTSATKSIDNTTIPNENESDNINNKNTIDIFDLILKNVNIDEIDDDYVYVREIDNELCLKDINSTTPTYTPNTSEYDDNNSDSLNKDHNDMNKLKLRGSKDEDNDDDDEDEDDYSNGSIDDIKNDDNQENEENKIRKELKSHDNTFNEAFKFIDINKWLKTKGLDIISDEGSIETDLKECMDQLQSKINELNSLININNNTDNNTAKGFNKTLSSNVIINNNNNNNNDDDDEDIK</sequence>
<dbReference type="eggNOG" id="ENOG502RHWI">
    <property type="taxonomic scope" value="Eukaryota"/>
</dbReference>
<evidence type="ECO:0000256" key="1">
    <source>
        <dbReference type="SAM" id="MobiDB-lite"/>
    </source>
</evidence>
<gene>
    <name evidence="2" type="ORF">DICPUDRAFT_157534</name>
</gene>
<dbReference type="VEuPathDB" id="AmoebaDB:DICPUDRAFT_157534"/>
<feature type="region of interest" description="Disordered" evidence="1">
    <location>
        <begin position="132"/>
        <end position="200"/>
    </location>
</feature>
<feature type="compositionally biased region" description="Acidic residues" evidence="1">
    <location>
        <begin position="172"/>
        <end position="184"/>
    </location>
</feature>
<dbReference type="AlphaFoldDB" id="F0ZZD0"/>
<evidence type="ECO:0000313" key="3">
    <source>
        <dbReference type="Proteomes" id="UP000001064"/>
    </source>
</evidence>
<organism evidence="2 3">
    <name type="scientific">Dictyostelium purpureum</name>
    <name type="common">Slime mold</name>
    <dbReference type="NCBI Taxonomy" id="5786"/>
    <lineage>
        <taxon>Eukaryota</taxon>
        <taxon>Amoebozoa</taxon>
        <taxon>Evosea</taxon>
        <taxon>Eumycetozoa</taxon>
        <taxon>Dictyostelia</taxon>
        <taxon>Dictyosteliales</taxon>
        <taxon>Dictyosteliaceae</taxon>
        <taxon>Dictyostelium</taxon>
    </lineage>
</organism>
<dbReference type="OMA" id="FIDINKW"/>
<reference evidence="3" key="1">
    <citation type="journal article" date="2011" name="Genome Biol.">
        <title>Comparative genomics of the social amoebae Dictyostelium discoideum and Dictyostelium purpureum.</title>
        <authorList>
            <consortium name="US DOE Joint Genome Institute (JGI-PGF)"/>
            <person name="Sucgang R."/>
            <person name="Kuo A."/>
            <person name="Tian X."/>
            <person name="Salerno W."/>
            <person name="Parikh A."/>
            <person name="Feasley C.L."/>
            <person name="Dalin E."/>
            <person name="Tu H."/>
            <person name="Huang E."/>
            <person name="Barry K."/>
            <person name="Lindquist E."/>
            <person name="Shapiro H."/>
            <person name="Bruce D."/>
            <person name="Schmutz J."/>
            <person name="Salamov A."/>
            <person name="Fey P."/>
            <person name="Gaudet P."/>
            <person name="Anjard C."/>
            <person name="Babu M.M."/>
            <person name="Basu S."/>
            <person name="Bushmanova Y."/>
            <person name="van der Wel H."/>
            <person name="Katoh-Kurasawa M."/>
            <person name="Dinh C."/>
            <person name="Coutinho P.M."/>
            <person name="Saito T."/>
            <person name="Elias M."/>
            <person name="Schaap P."/>
            <person name="Kay R.R."/>
            <person name="Henrissat B."/>
            <person name="Eichinger L."/>
            <person name="Rivero F."/>
            <person name="Putnam N.H."/>
            <person name="West C.M."/>
            <person name="Loomis W.F."/>
            <person name="Chisholm R.L."/>
            <person name="Shaulsky G."/>
            <person name="Strassmann J.E."/>
            <person name="Queller D.C."/>
            <person name="Kuspa A."/>
            <person name="Grigoriev I.V."/>
        </authorList>
    </citation>
    <scope>NUCLEOTIDE SEQUENCE [LARGE SCALE GENOMIC DNA]</scope>
    <source>
        <strain evidence="3">QSDP1</strain>
    </source>
</reference>
<dbReference type="GeneID" id="10508879"/>
<feature type="compositionally biased region" description="Low complexity" evidence="1">
    <location>
        <begin position="60"/>
        <end position="77"/>
    </location>
</feature>
<proteinExistence type="predicted"/>
<feature type="region of interest" description="Disordered" evidence="1">
    <location>
        <begin position="57"/>
        <end position="93"/>
    </location>
</feature>
<dbReference type="InParanoid" id="F0ZZD0"/>
<dbReference type="OrthoDB" id="21220at2759"/>
<feature type="compositionally biased region" description="Basic and acidic residues" evidence="1">
    <location>
        <begin position="154"/>
        <end position="171"/>
    </location>
</feature>
<dbReference type="FunCoup" id="F0ZZD0">
    <property type="interactions" value="398"/>
</dbReference>